<evidence type="ECO:0000313" key="4">
    <source>
        <dbReference type="RefSeq" id="XP_015597106.1"/>
    </source>
</evidence>
<dbReference type="InterPro" id="IPR021777">
    <property type="entry name" value="SANBR_BTB"/>
</dbReference>
<protein>
    <submittedName>
        <fullName evidence="4">Uncharacterized protein KIAA1841 homolog isoform X1</fullName>
    </submittedName>
</protein>
<feature type="region of interest" description="Disordered" evidence="1">
    <location>
        <begin position="20"/>
        <end position="54"/>
    </location>
</feature>
<name>A0AAJ7FL33_CEPCN</name>
<dbReference type="KEGG" id="ccin:107268634"/>
<evidence type="ECO:0000256" key="1">
    <source>
        <dbReference type="SAM" id="MobiDB-lite"/>
    </source>
</evidence>
<keyword evidence="3" id="KW-1185">Reference proteome</keyword>
<gene>
    <name evidence="4" type="primary">LOC107268634</name>
</gene>
<dbReference type="RefSeq" id="XP_015597106.1">
    <property type="nucleotide sequence ID" value="XM_015741620.2"/>
</dbReference>
<dbReference type="GeneID" id="107268634"/>
<evidence type="ECO:0000259" key="2">
    <source>
        <dbReference type="Pfam" id="PF11822"/>
    </source>
</evidence>
<feature type="compositionally biased region" description="Polar residues" evidence="1">
    <location>
        <begin position="745"/>
        <end position="754"/>
    </location>
</feature>
<feature type="region of interest" description="Disordered" evidence="1">
    <location>
        <begin position="744"/>
        <end position="801"/>
    </location>
</feature>
<feature type="region of interest" description="Disordered" evidence="1">
    <location>
        <begin position="125"/>
        <end position="146"/>
    </location>
</feature>
<proteinExistence type="predicted"/>
<dbReference type="PANTHER" id="PTHR20946">
    <property type="entry name" value="SANT AND BTB DOMAIN REGULATOR OF CLASS SWITCH RECOMBINATION"/>
    <property type="match status" value="1"/>
</dbReference>
<dbReference type="PANTHER" id="PTHR20946:SF0">
    <property type="entry name" value="SANT AND BTB DOMAIN REGULATOR OF CLASS SWITCH RECOMBINATION"/>
    <property type="match status" value="1"/>
</dbReference>
<feature type="region of interest" description="Disordered" evidence="1">
    <location>
        <begin position="208"/>
        <end position="249"/>
    </location>
</feature>
<evidence type="ECO:0000313" key="3">
    <source>
        <dbReference type="Proteomes" id="UP000694920"/>
    </source>
</evidence>
<feature type="compositionally biased region" description="Polar residues" evidence="1">
    <location>
        <begin position="23"/>
        <end position="35"/>
    </location>
</feature>
<reference evidence="4" key="1">
    <citation type="submission" date="2025-08" db="UniProtKB">
        <authorList>
            <consortium name="RefSeq"/>
        </authorList>
    </citation>
    <scope>IDENTIFICATION</scope>
</reference>
<dbReference type="Proteomes" id="UP000694920">
    <property type="component" value="Unplaced"/>
</dbReference>
<feature type="compositionally biased region" description="Basic and acidic residues" evidence="1">
    <location>
        <begin position="213"/>
        <end position="239"/>
    </location>
</feature>
<feature type="domain" description="SANT and BTB" evidence="2">
    <location>
        <begin position="348"/>
        <end position="445"/>
    </location>
</feature>
<feature type="compositionally biased region" description="Polar residues" evidence="1">
    <location>
        <begin position="762"/>
        <end position="778"/>
    </location>
</feature>
<dbReference type="Pfam" id="PF11822">
    <property type="entry name" value="BTB_SANBR"/>
    <property type="match status" value="1"/>
</dbReference>
<sequence length="933" mass="105321">MKAQEIKNIKCSGSLTLRDLSQEAPTSLSGPNSKRGTPDSAFPMSPKCDTQSATSSGMYLRKLPERLQKMQNEKCPELTVQMFFEFMRTAYQVNDSFEELATTLTANSEIDWNKLAKSDLNSQIEAGDATPLSPINQTASGNEGADRRIETEVCPEICKPPVHENKLQDPSLLASHTRVRRVNARKEHIQKPGSTAVTFAQSLLAVAQGDTSDTPHDGQKLVARKDDKDKDQESRERSQEATGTELTTKKGKTAMAVSVSDSKEHLLAKIMKKKLSDILHEGLLDSVLPYMLPKTVVSQPIIKKSMVNVEVKKTASSGVILESKTASVPFSKDKEKNKHLKRSFENEVEIHVCDEAKSIKKDFRCPQKLLVQKMCYFADVTAGQKLEEMDISVHCDIVIFDWLMRWVKKDIIKKSEWPILEASNVIPIMVSASFLQMEPLLENCLIFCHDNMTEVLKTSAILTCLNDNLLTRLASLFSNVEVEAIKDKKDKIQSRLFCKLIISLVDSSPDNKRGHYSSLSTLIKCGKCGETVIKSASDSVPCVPSAMSIDSKGELHSMHTRDSTWTLNDYIVSLRGELRSWRKVYWRLWADCHFLLCRQCGTYFPIHQFDWCCYHPEVPQFFVNEQQRSTPFPLGRYPCCSQRAYRFETLPNKEGCRFREHVPVVSTDKEVSIMSIFAGYRDVISLEPPQLFFPEKITRLVARDPSLQPGKLACKEPMWWDGIELVPSRPRLGLLGRIWGGSGVKQPSQVSDSLKPSRKSRPLNSQVADASLPNSSLAGSEEDDGVTACGDSSADEESYNSEESRAWSPFKQYTKFKRKARYYAGNKRSDSVRSWSANLTVRYNQDNQRDFEERASAQMISLLTKRTSIECGLLPKINSHGKHHVNSWNYAQPLGGTYVKLEAEFREQLVQSYKFRNSSQTKWSGRVKSSKIF</sequence>
<organism evidence="3 4">
    <name type="scientific">Cephus cinctus</name>
    <name type="common">Wheat stem sawfly</name>
    <dbReference type="NCBI Taxonomy" id="211228"/>
    <lineage>
        <taxon>Eukaryota</taxon>
        <taxon>Metazoa</taxon>
        <taxon>Ecdysozoa</taxon>
        <taxon>Arthropoda</taxon>
        <taxon>Hexapoda</taxon>
        <taxon>Insecta</taxon>
        <taxon>Pterygota</taxon>
        <taxon>Neoptera</taxon>
        <taxon>Endopterygota</taxon>
        <taxon>Hymenoptera</taxon>
        <taxon>Cephoidea</taxon>
        <taxon>Cephidae</taxon>
        <taxon>Cephus</taxon>
    </lineage>
</organism>
<accession>A0AAJ7FL33</accession>
<dbReference type="InterPro" id="IPR045902">
    <property type="entry name" value="SANBR-like"/>
</dbReference>
<dbReference type="AlphaFoldDB" id="A0AAJ7FL33"/>